<evidence type="ECO:0000313" key="3">
    <source>
        <dbReference type="Proteomes" id="UP001630127"/>
    </source>
</evidence>
<keyword evidence="3" id="KW-1185">Reference proteome</keyword>
<feature type="region of interest" description="Disordered" evidence="1">
    <location>
        <begin position="59"/>
        <end position="82"/>
    </location>
</feature>
<gene>
    <name evidence="2" type="ORF">ACH5RR_033890</name>
</gene>
<comment type="caution">
    <text evidence="2">The sequence shown here is derived from an EMBL/GenBank/DDBJ whole genome shotgun (WGS) entry which is preliminary data.</text>
</comment>
<dbReference type="EMBL" id="JBJUIK010000014">
    <property type="protein sequence ID" value="KAL3504049.1"/>
    <property type="molecule type" value="Genomic_DNA"/>
</dbReference>
<dbReference type="AlphaFoldDB" id="A0ABD2YD37"/>
<protein>
    <submittedName>
        <fullName evidence="2">Uncharacterized protein</fullName>
    </submittedName>
</protein>
<name>A0ABD2YD37_9GENT</name>
<evidence type="ECO:0000313" key="2">
    <source>
        <dbReference type="EMBL" id="KAL3504049.1"/>
    </source>
</evidence>
<reference evidence="2 3" key="1">
    <citation type="submission" date="2024-11" db="EMBL/GenBank/DDBJ databases">
        <title>A near-complete genome assembly of Cinchona calisaya.</title>
        <authorList>
            <person name="Lian D.C."/>
            <person name="Zhao X.W."/>
            <person name="Wei L."/>
        </authorList>
    </citation>
    <scope>NUCLEOTIDE SEQUENCE [LARGE SCALE GENOMIC DNA]</scope>
    <source>
        <tissue evidence="2">Nenye</tissue>
    </source>
</reference>
<evidence type="ECO:0000256" key="1">
    <source>
        <dbReference type="SAM" id="MobiDB-lite"/>
    </source>
</evidence>
<accession>A0ABD2YD37</accession>
<organism evidence="2 3">
    <name type="scientific">Cinchona calisaya</name>
    <dbReference type="NCBI Taxonomy" id="153742"/>
    <lineage>
        <taxon>Eukaryota</taxon>
        <taxon>Viridiplantae</taxon>
        <taxon>Streptophyta</taxon>
        <taxon>Embryophyta</taxon>
        <taxon>Tracheophyta</taxon>
        <taxon>Spermatophyta</taxon>
        <taxon>Magnoliopsida</taxon>
        <taxon>eudicotyledons</taxon>
        <taxon>Gunneridae</taxon>
        <taxon>Pentapetalae</taxon>
        <taxon>asterids</taxon>
        <taxon>lamiids</taxon>
        <taxon>Gentianales</taxon>
        <taxon>Rubiaceae</taxon>
        <taxon>Cinchonoideae</taxon>
        <taxon>Cinchoneae</taxon>
        <taxon>Cinchona</taxon>
    </lineage>
</organism>
<dbReference type="Proteomes" id="UP001630127">
    <property type="component" value="Unassembled WGS sequence"/>
</dbReference>
<sequence>MKKSLAIFVDDGYKDSSQFLYGLMIPFPLNDLLSNNNFDGGEFILWFGKYFEKTLKGYHGNSRRRGGKSIPKEGATSRTPSKGAASQAISLGLQANTLGEGSQPALPKRSGPVSLPWGSHLVCKYAKDLELPYF</sequence>
<proteinExistence type="predicted"/>